<reference evidence="7 8" key="1">
    <citation type="journal article" date="2019" name="Sci. Rep.">
        <title>Orb-weaving spider Araneus ventricosus genome elucidates the spidroin gene catalogue.</title>
        <authorList>
            <person name="Kono N."/>
            <person name="Nakamura H."/>
            <person name="Ohtoshi R."/>
            <person name="Moran D.A.P."/>
            <person name="Shinohara A."/>
            <person name="Yoshida Y."/>
            <person name="Fujiwara M."/>
            <person name="Mori M."/>
            <person name="Tomita M."/>
            <person name="Arakawa K."/>
        </authorList>
    </citation>
    <scope>NUCLEOTIDE SEQUENCE [LARGE SCALE GENOMIC DNA]</scope>
</reference>
<sequence length="142" mass="16034">MTDVTAKQEPIPATPKKKGPSKNCLYFKKGFCGFGEKCSYRHREPKSRSRILSDNSSDVENCRFYKKASCKFASKCWNKHIRPNGKEYPKPGPLNKFIVVGPSGEEPDKTEYTPPVTDSAASTAILAQETETRRSFKRPQNQ</sequence>
<accession>A0A4Y2RL39</accession>
<evidence type="ECO:0000256" key="1">
    <source>
        <dbReference type="ARBA" id="ARBA00022723"/>
    </source>
</evidence>
<feature type="region of interest" description="Disordered" evidence="5">
    <location>
        <begin position="100"/>
        <end position="142"/>
    </location>
</feature>
<evidence type="ECO:0000313" key="8">
    <source>
        <dbReference type="Proteomes" id="UP000499080"/>
    </source>
</evidence>
<evidence type="ECO:0000256" key="3">
    <source>
        <dbReference type="ARBA" id="ARBA00022833"/>
    </source>
</evidence>
<dbReference type="SUPFAM" id="SSF90229">
    <property type="entry name" value="CCCH zinc finger"/>
    <property type="match status" value="1"/>
</dbReference>
<feature type="zinc finger region" description="C3H1-type" evidence="4">
    <location>
        <begin position="56"/>
        <end position="83"/>
    </location>
</feature>
<dbReference type="Gene3D" id="4.10.1000.10">
    <property type="entry name" value="Zinc finger, CCCH-type"/>
    <property type="match status" value="1"/>
</dbReference>
<dbReference type="InterPro" id="IPR032297">
    <property type="entry name" value="Torus"/>
</dbReference>
<keyword evidence="2 4" id="KW-0863">Zinc-finger</keyword>
<feature type="domain" description="C3H1-type" evidence="6">
    <location>
        <begin position="18"/>
        <end position="45"/>
    </location>
</feature>
<evidence type="ECO:0000259" key="6">
    <source>
        <dbReference type="PROSITE" id="PS50103"/>
    </source>
</evidence>
<dbReference type="PROSITE" id="PS50103">
    <property type="entry name" value="ZF_C3H1"/>
    <property type="match status" value="2"/>
</dbReference>
<organism evidence="7 8">
    <name type="scientific">Araneus ventricosus</name>
    <name type="common">Orbweaver spider</name>
    <name type="synonym">Epeira ventricosa</name>
    <dbReference type="NCBI Taxonomy" id="182803"/>
    <lineage>
        <taxon>Eukaryota</taxon>
        <taxon>Metazoa</taxon>
        <taxon>Ecdysozoa</taxon>
        <taxon>Arthropoda</taxon>
        <taxon>Chelicerata</taxon>
        <taxon>Arachnida</taxon>
        <taxon>Araneae</taxon>
        <taxon>Araneomorphae</taxon>
        <taxon>Entelegynae</taxon>
        <taxon>Araneoidea</taxon>
        <taxon>Araneidae</taxon>
        <taxon>Araneus</taxon>
    </lineage>
</organism>
<dbReference type="AlphaFoldDB" id="A0A4Y2RL39"/>
<evidence type="ECO:0000256" key="5">
    <source>
        <dbReference type="SAM" id="MobiDB-lite"/>
    </source>
</evidence>
<protein>
    <recommendedName>
        <fullName evidence="6">C3H1-type domain-containing protein</fullName>
    </recommendedName>
</protein>
<dbReference type="InterPro" id="IPR036855">
    <property type="entry name" value="Znf_CCCH_sf"/>
</dbReference>
<keyword evidence="1 4" id="KW-0479">Metal-binding</keyword>
<dbReference type="SMART" id="SM00356">
    <property type="entry name" value="ZnF_C3H1"/>
    <property type="match status" value="2"/>
</dbReference>
<dbReference type="EMBL" id="BGPR01017565">
    <property type="protein sequence ID" value="GBN76532.1"/>
    <property type="molecule type" value="Genomic_DNA"/>
</dbReference>
<dbReference type="InterPro" id="IPR000571">
    <property type="entry name" value="Znf_CCCH"/>
</dbReference>
<evidence type="ECO:0000313" key="7">
    <source>
        <dbReference type="EMBL" id="GBN76532.1"/>
    </source>
</evidence>
<keyword evidence="3 4" id="KW-0862">Zinc</keyword>
<comment type="caution">
    <text evidence="7">The sequence shown here is derived from an EMBL/GenBank/DDBJ whole genome shotgun (WGS) entry which is preliminary data.</text>
</comment>
<proteinExistence type="predicted"/>
<gene>
    <name evidence="7" type="ORF">AVEN_6602_1</name>
</gene>
<feature type="domain" description="C3H1-type" evidence="6">
    <location>
        <begin position="56"/>
        <end position="83"/>
    </location>
</feature>
<dbReference type="Pfam" id="PF16131">
    <property type="entry name" value="Torus"/>
    <property type="match status" value="1"/>
</dbReference>
<name>A0A4Y2RL39_ARAVE</name>
<evidence type="ECO:0000256" key="2">
    <source>
        <dbReference type="ARBA" id="ARBA00022771"/>
    </source>
</evidence>
<dbReference type="Proteomes" id="UP000499080">
    <property type="component" value="Unassembled WGS sequence"/>
</dbReference>
<feature type="region of interest" description="Disordered" evidence="5">
    <location>
        <begin position="1"/>
        <end position="22"/>
    </location>
</feature>
<dbReference type="OrthoDB" id="20729at2759"/>
<keyword evidence="8" id="KW-1185">Reference proteome</keyword>
<evidence type="ECO:0000256" key="4">
    <source>
        <dbReference type="PROSITE-ProRule" id="PRU00723"/>
    </source>
</evidence>
<dbReference type="GO" id="GO:0008270">
    <property type="term" value="F:zinc ion binding"/>
    <property type="evidence" value="ECO:0007669"/>
    <property type="project" value="UniProtKB-KW"/>
</dbReference>
<feature type="zinc finger region" description="C3H1-type" evidence="4">
    <location>
        <begin position="18"/>
        <end position="45"/>
    </location>
</feature>